<dbReference type="InterPro" id="IPR023845">
    <property type="entry name" value="DUF3817_TM"/>
</dbReference>
<dbReference type="NCBIfam" id="TIGR03954">
    <property type="entry name" value="integ_memb_HG"/>
    <property type="match status" value="1"/>
</dbReference>
<evidence type="ECO:0000313" key="9">
    <source>
        <dbReference type="Proteomes" id="UP001183619"/>
    </source>
</evidence>
<dbReference type="EMBL" id="JAVDYF010000001">
    <property type="protein sequence ID" value="MDR7353663.1"/>
    <property type="molecule type" value="Genomic_DNA"/>
</dbReference>
<evidence type="ECO:0000256" key="5">
    <source>
        <dbReference type="ARBA" id="ARBA00023136"/>
    </source>
</evidence>
<dbReference type="PANTHER" id="PTHR40077">
    <property type="entry name" value="MEMBRANE PROTEIN-RELATED"/>
    <property type="match status" value="1"/>
</dbReference>
<name>A0ABU2B4X3_9CORY</name>
<feature type="transmembrane region" description="Helical" evidence="6">
    <location>
        <begin position="21"/>
        <end position="44"/>
    </location>
</feature>
<keyword evidence="2" id="KW-1003">Cell membrane</keyword>
<keyword evidence="3 6" id="KW-0812">Transmembrane</keyword>
<evidence type="ECO:0000313" key="8">
    <source>
        <dbReference type="EMBL" id="MDR7353663.1"/>
    </source>
</evidence>
<evidence type="ECO:0000256" key="6">
    <source>
        <dbReference type="SAM" id="Phobius"/>
    </source>
</evidence>
<comment type="subcellular location">
    <subcellularLocation>
        <location evidence="1">Cell membrane</location>
        <topology evidence="1">Multi-pass membrane protein</topology>
    </subcellularLocation>
</comment>
<evidence type="ECO:0000259" key="7">
    <source>
        <dbReference type="Pfam" id="PF12823"/>
    </source>
</evidence>
<dbReference type="PANTHER" id="PTHR40077:SF2">
    <property type="entry name" value="MEMBRANE PROTEIN"/>
    <property type="match status" value="1"/>
</dbReference>
<reference evidence="8 9" key="1">
    <citation type="submission" date="2023-07" db="EMBL/GenBank/DDBJ databases">
        <title>Sequencing the genomes of 1000 actinobacteria strains.</title>
        <authorList>
            <person name="Klenk H.-P."/>
        </authorList>
    </citation>
    <scope>NUCLEOTIDE SEQUENCE [LARGE SCALE GENOMIC DNA]</scope>
    <source>
        <strain evidence="8 9">DSM 44508</strain>
    </source>
</reference>
<accession>A0ABU2B4X3</accession>
<dbReference type="Proteomes" id="UP001183619">
    <property type="component" value="Unassembled WGS sequence"/>
</dbReference>
<keyword evidence="5 6" id="KW-0472">Membrane</keyword>
<organism evidence="8 9">
    <name type="scientific">Corynebacterium felinum</name>
    <dbReference type="NCBI Taxonomy" id="131318"/>
    <lineage>
        <taxon>Bacteria</taxon>
        <taxon>Bacillati</taxon>
        <taxon>Actinomycetota</taxon>
        <taxon>Actinomycetes</taxon>
        <taxon>Mycobacteriales</taxon>
        <taxon>Corynebacteriaceae</taxon>
        <taxon>Corynebacterium</taxon>
    </lineage>
</organism>
<feature type="transmembrane region" description="Helical" evidence="6">
    <location>
        <begin position="86"/>
        <end position="105"/>
    </location>
</feature>
<proteinExistence type="predicted"/>
<evidence type="ECO:0000256" key="4">
    <source>
        <dbReference type="ARBA" id="ARBA00022989"/>
    </source>
</evidence>
<feature type="domain" description="DUF3817" evidence="7">
    <location>
        <begin position="22"/>
        <end position="110"/>
    </location>
</feature>
<evidence type="ECO:0000256" key="3">
    <source>
        <dbReference type="ARBA" id="ARBA00022692"/>
    </source>
</evidence>
<feature type="transmembrane region" description="Helical" evidence="6">
    <location>
        <begin position="56"/>
        <end position="74"/>
    </location>
</feature>
<evidence type="ECO:0000256" key="1">
    <source>
        <dbReference type="ARBA" id="ARBA00004651"/>
    </source>
</evidence>
<keyword evidence="4 6" id="KW-1133">Transmembrane helix</keyword>
<protein>
    <submittedName>
        <fullName evidence="8">Integral membrane protein</fullName>
    </submittedName>
</protein>
<dbReference type="RefSeq" id="WP_277104242.1">
    <property type="nucleotide sequence ID" value="NZ_BAAAJS010000013.1"/>
</dbReference>
<gene>
    <name evidence="8" type="ORF">J2S37_000201</name>
</gene>
<evidence type="ECO:0000256" key="2">
    <source>
        <dbReference type="ARBA" id="ARBA00022475"/>
    </source>
</evidence>
<keyword evidence="9" id="KW-1185">Reference proteome</keyword>
<dbReference type="Pfam" id="PF12823">
    <property type="entry name" value="DUF3817"/>
    <property type="match status" value="1"/>
</dbReference>
<comment type="caution">
    <text evidence="8">The sequence shown here is derived from an EMBL/GenBank/DDBJ whole genome shotgun (WGS) entry which is preliminary data.</text>
</comment>
<sequence>MSTPNQAVPVHPERQRRVKQALTFFSMSAWVTGVWLLFLVGRMVAEYGMGVAVPEWMHYIGQVHGLFYMVYLLATLNLGTKALWPPLRWVVTALAGCIPFLSFFVEKWRRDEVKEKFQL</sequence>